<feature type="domain" description="Fibronectin type III-like" evidence="3">
    <location>
        <begin position="86"/>
        <end position="155"/>
    </location>
</feature>
<accession>A0A7Y7M756</accession>
<dbReference type="RefSeq" id="WP_176641974.1">
    <property type="nucleotide sequence ID" value="NZ_JABXXP010001122.1"/>
</dbReference>
<gene>
    <name evidence="4" type="ORF">HUK84_21620</name>
</gene>
<evidence type="ECO:0000256" key="2">
    <source>
        <dbReference type="ARBA" id="ARBA00022801"/>
    </source>
</evidence>
<dbReference type="EMBL" id="JABXXP010001122">
    <property type="protein sequence ID" value="NVN13705.1"/>
    <property type="molecule type" value="Genomic_DNA"/>
</dbReference>
<dbReference type="Proteomes" id="UP000534870">
    <property type="component" value="Unassembled WGS sequence"/>
</dbReference>
<feature type="non-terminal residue" evidence="4">
    <location>
        <position position="1"/>
    </location>
</feature>
<dbReference type="Gene3D" id="3.40.50.1700">
    <property type="entry name" value="Glycoside hydrolase family 3 C-terminal domain"/>
    <property type="match status" value="1"/>
</dbReference>
<evidence type="ECO:0000313" key="5">
    <source>
        <dbReference type="Proteomes" id="UP000534870"/>
    </source>
</evidence>
<comment type="similarity">
    <text evidence="1">Belongs to the glycosyl hydrolase 3 family.</text>
</comment>
<evidence type="ECO:0000313" key="4">
    <source>
        <dbReference type="EMBL" id="NVN13705.1"/>
    </source>
</evidence>
<dbReference type="Gene3D" id="2.60.40.10">
    <property type="entry name" value="Immunoglobulins"/>
    <property type="match status" value="1"/>
</dbReference>
<evidence type="ECO:0000256" key="1">
    <source>
        <dbReference type="ARBA" id="ARBA00005336"/>
    </source>
</evidence>
<dbReference type="GO" id="GO:0004553">
    <property type="term" value="F:hydrolase activity, hydrolyzing O-glycosyl compounds"/>
    <property type="evidence" value="ECO:0007669"/>
    <property type="project" value="InterPro"/>
</dbReference>
<sequence>AALLTGARDFAGRLPATFTGGQTPAQLTMSCYKAFDRAHVAPLFPFGYGLSLRAQFSYGGLRVTRDGTRLVVSFDVANDGSGAGRDVPQIYLDLPAGVGDAPKRLIGWRSVQLAPGQQAHLSVGIDAHLLGQWNPGGLEWVVPAGDYAVSLGGHSANLVRQATIHLPELRVPAALGDGAEAAE</sequence>
<dbReference type="SUPFAM" id="SSF52279">
    <property type="entry name" value="Beta-D-glucan exohydrolase, C-terminal domain"/>
    <property type="match status" value="1"/>
</dbReference>
<dbReference type="PANTHER" id="PTHR42715:SF10">
    <property type="entry name" value="BETA-GLUCOSIDASE"/>
    <property type="match status" value="1"/>
</dbReference>
<name>A0A7Y7M756_9PROT</name>
<dbReference type="InterPro" id="IPR013783">
    <property type="entry name" value="Ig-like_fold"/>
</dbReference>
<protein>
    <submittedName>
        <fullName evidence="4">Fibronectin type III-like domain-contianing protein</fullName>
    </submittedName>
</protein>
<organism evidence="4 5">
    <name type="scientific">Nguyenibacter vanlangensis</name>
    <dbReference type="NCBI Taxonomy" id="1216886"/>
    <lineage>
        <taxon>Bacteria</taxon>
        <taxon>Pseudomonadati</taxon>
        <taxon>Pseudomonadota</taxon>
        <taxon>Alphaproteobacteria</taxon>
        <taxon>Acetobacterales</taxon>
        <taxon>Acetobacteraceae</taxon>
        <taxon>Nguyenibacter</taxon>
    </lineage>
</organism>
<dbReference type="AlphaFoldDB" id="A0A7Y7M756"/>
<dbReference type="InterPro" id="IPR026891">
    <property type="entry name" value="Fn3-like"/>
</dbReference>
<dbReference type="Pfam" id="PF14310">
    <property type="entry name" value="Fn3-like"/>
    <property type="match status" value="1"/>
</dbReference>
<keyword evidence="2" id="KW-0378">Hydrolase</keyword>
<dbReference type="InterPro" id="IPR050288">
    <property type="entry name" value="Cellulose_deg_GH3"/>
</dbReference>
<dbReference type="SMART" id="SM01217">
    <property type="entry name" value="Fn3_like"/>
    <property type="match status" value="1"/>
</dbReference>
<dbReference type="GO" id="GO:0005975">
    <property type="term" value="P:carbohydrate metabolic process"/>
    <property type="evidence" value="ECO:0007669"/>
    <property type="project" value="InterPro"/>
</dbReference>
<comment type="caution">
    <text evidence="4">The sequence shown here is derived from an EMBL/GenBank/DDBJ whole genome shotgun (WGS) entry which is preliminary data.</text>
</comment>
<evidence type="ECO:0000259" key="3">
    <source>
        <dbReference type="SMART" id="SM01217"/>
    </source>
</evidence>
<dbReference type="PANTHER" id="PTHR42715">
    <property type="entry name" value="BETA-GLUCOSIDASE"/>
    <property type="match status" value="1"/>
</dbReference>
<reference evidence="4 5" key="1">
    <citation type="submission" date="2020-06" db="EMBL/GenBank/DDBJ databases">
        <title>Description of novel acetic acid bacteria.</title>
        <authorList>
            <person name="Sombolestani A."/>
        </authorList>
    </citation>
    <scope>NUCLEOTIDE SEQUENCE [LARGE SCALE GENOMIC DNA]</scope>
    <source>
        <strain evidence="4 5">LMG 31431</strain>
    </source>
</reference>
<dbReference type="InterPro" id="IPR036881">
    <property type="entry name" value="Glyco_hydro_3_C_sf"/>
</dbReference>
<proteinExistence type="inferred from homology"/>